<accession>A0A8J0U5Z7</accession>
<keyword evidence="6 15" id="KW-1133">Transmembrane helix</keyword>
<feature type="transmembrane region" description="Helical" evidence="15">
    <location>
        <begin position="237"/>
        <end position="260"/>
    </location>
</feature>
<evidence type="ECO:0000256" key="7">
    <source>
        <dbReference type="ARBA" id="ARBA00023040"/>
    </source>
</evidence>
<dbReference type="AlphaFoldDB" id="A0A8J0U5Z7"/>
<dbReference type="PANTHER" id="PTHR24242">
    <property type="entry name" value="G-PROTEIN COUPLED RECEPTOR"/>
    <property type="match status" value="1"/>
</dbReference>
<evidence type="ECO:0000256" key="5">
    <source>
        <dbReference type="ARBA" id="ARBA00022725"/>
    </source>
</evidence>
<keyword evidence="5" id="KW-0552">Olfaction</keyword>
<evidence type="ECO:0000256" key="3">
    <source>
        <dbReference type="ARBA" id="ARBA00022606"/>
    </source>
</evidence>
<dbReference type="OrthoDB" id="5967130at2759"/>
<evidence type="ECO:0000259" key="16">
    <source>
        <dbReference type="PROSITE" id="PS50262"/>
    </source>
</evidence>
<evidence type="ECO:0000256" key="9">
    <source>
        <dbReference type="ARBA" id="ARBA00023157"/>
    </source>
</evidence>
<dbReference type="Gene3D" id="1.20.1070.10">
    <property type="entry name" value="Rhodopsin 7-helix transmembrane proteins"/>
    <property type="match status" value="1"/>
</dbReference>
<dbReference type="InterPro" id="IPR017452">
    <property type="entry name" value="GPCR_Rhodpsn_7TM"/>
</dbReference>
<dbReference type="GeneID" id="108705005"/>
<name>A0A8J0U5Z7_XENLA</name>
<feature type="domain" description="G-protein coupled receptors family 1 profile" evidence="16">
    <location>
        <begin position="41"/>
        <end position="290"/>
    </location>
</feature>
<feature type="transmembrane region" description="Helical" evidence="15">
    <location>
        <begin position="200"/>
        <end position="225"/>
    </location>
</feature>
<evidence type="ECO:0000256" key="6">
    <source>
        <dbReference type="ARBA" id="ARBA00022989"/>
    </source>
</evidence>
<dbReference type="GO" id="GO:0005886">
    <property type="term" value="C:plasma membrane"/>
    <property type="evidence" value="ECO:0007669"/>
    <property type="project" value="UniProtKB-SubCell"/>
</dbReference>
<keyword evidence="11" id="KW-0325">Glycoprotein</keyword>
<evidence type="ECO:0000256" key="14">
    <source>
        <dbReference type="SAM" id="MobiDB-lite"/>
    </source>
</evidence>
<keyword evidence="3" id="KW-0716">Sensory transduction</keyword>
<evidence type="ECO:0000256" key="4">
    <source>
        <dbReference type="ARBA" id="ARBA00022692"/>
    </source>
</evidence>
<dbReference type="Proteomes" id="UP000186698">
    <property type="component" value="Chromosome 1S"/>
</dbReference>
<feature type="transmembrane region" description="Helical" evidence="15">
    <location>
        <begin position="101"/>
        <end position="120"/>
    </location>
</feature>
<feature type="transmembrane region" description="Helical" evidence="15">
    <location>
        <begin position="140"/>
        <end position="158"/>
    </location>
</feature>
<keyword evidence="10 13" id="KW-0675">Receptor</keyword>
<evidence type="ECO:0000256" key="2">
    <source>
        <dbReference type="ARBA" id="ARBA00022475"/>
    </source>
</evidence>
<feature type="transmembrane region" description="Helical" evidence="15">
    <location>
        <begin position="272"/>
        <end position="292"/>
    </location>
</feature>
<dbReference type="FunFam" id="1.20.1070.10:FF:000001">
    <property type="entry name" value="Olfactory receptor"/>
    <property type="match status" value="1"/>
</dbReference>
<sequence length="430" mass="49246">MEDNANMTRGSFILLGFPSSRPLQILLFFIFLLAYIFTIMENLLVIVILWTNSKLHKPMYFFLGHLSFLEMWYITATVPKLLSVLLVENREISLPACMSQLYFFISLACTECVLLAVMAFDRFVAICKPMHYITIMRWHLCFILALGSWLIGFLTSFVKISYIASLKLCHTGAINHFFCDISPLLNMSCTDIKNAELVDFILALIILLLPLFLTFISYICILITIIQIPTSSGRHKAFSTCASHMTVVIIFYTAALFMYARPSRAQSFNYNKFVSVMYTVITPFLNPIIYCLRNKEVKHAILKLLQSNNNMGNGKIILGFEMFNNNKNSSSTISLSDIIELSEEKHEREEEYEDQPNKNLFNNDVNNGDKANLGQEEEPEKSFQNKNNNDIEIKDEICPVTPDVLDIPEPDMDLEPSRQPAPQPLHYVPF</sequence>
<evidence type="ECO:0000256" key="13">
    <source>
        <dbReference type="RuleBase" id="RU000688"/>
    </source>
</evidence>
<dbReference type="InterPro" id="IPR000725">
    <property type="entry name" value="Olfact_rcpt"/>
</dbReference>
<feature type="compositionally biased region" description="Polar residues" evidence="14">
    <location>
        <begin position="357"/>
        <end position="366"/>
    </location>
</feature>
<keyword evidence="7 13" id="KW-0297">G-protein coupled receptor</keyword>
<evidence type="ECO:0000256" key="1">
    <source>
        <dbReference type="ARBA" id="ARBA00004651"/>
    </source>
</evidence>
<evidence type="ECO:0000256" key="15">
    <source>
        <dbReference type="SAM" id="Phobius"/>
    </source>
</evidence>
<gene>
    <name evidence="18" type="primary">LOC108705005</name>
</gene>
<comment type="similarity">
    <text evidence="13">Belongs to the G-protein coupled receptor 1 family.</text>
</comment>
<dbReference type="PRINTS" id="PR00237">
    <property type="entry name" value="GPCRRHODOPSN"/>
</dbReference>
<feature type="transmembrane region" description="Helical" evidence="15">
    <location>
        <begin position="25"/>
        <end position="50"/>
    </location>
</feature>
<reference evidence="18" key="1">
    <citation type="submission" date="2025-08" db="UniProtKB">
        <authorList>
            <consortium name="RefSeq"/>
        </authorList>
    </citation>
    <scope>IDENTIFICATION</scope>
    <source>
        <strain evidence="18">J_2021</strain>
        <tissue evidence="18">Erythrocytes</tissue>
    </source>
</reference>
<dbReference type="PROSITE" id="PS00237">
    <property type="entry name" value="G_PROTEIN_RECEP_F1_1"/>
    <property type="match status" value="1"/>
</dbReference>
<keyword evidence="9" id="KW-1015">Disulfide bond</keyword>
<evidence type="ECO:0000313" key="18">
    <source>
        <dbReference type="RefSeq" id="XP_018097249.2"/>
    </source>
</evidence>
<dbReference type="InterPro" id="IPR050939">
    <property type="entry name" value="Olfactory_GPCR1"/>
</dbReference>
<dbReference type="InterPro" id="IPR000276">
    <property type="entry name" value="GPCR_Rhodpsn"/>
</dbReference>
<keyword evidence="12 13" id="KW-0807">Transducer</keyword>
<dbReference type="GO" id="GO:0004984">
    <property type="term" value="F:olfactory receptor activity"/>
    <property type="evidence" value="ECO:0007669"/>
    <property type="project" value="InterPro"/>
</dbReference>
<dbReference type="SUPFAM" id="SSF81321">
    <property type="entry name" value="Family A G protein-coupled receptor-like"/>
    <property type="match status" value="1"/>
</dbReference>
<protein>
    <submittedName>
        <fullName evidence="18">Olfactory receptor 6B1</fullName>
    </submittedName>
</protein>
<evidence type="ECO:0000256" key="8">
    <source>
        <dbReference type="ARBA" id="ARBA00023136"/>
    </source>
</evidence>
<dbReference type="RefSeq" id="XP_018097249.2">
    <property type="nucleotide sequence ID" value="XM_018241760.2"/>
</dbReference>
<dbReference type="Pfam" id="PF13853">
    <property type="entry name" value="7tm_4"/>
    <property type="match status" value="1"/>
</dbReference>
<keyword evidence="8 15" id="KW-0472">Membrane</keyword>
<evidence type="ECO:0000256" key="10">
    <source>
        <dbReference type="ARBA" id="ARBA00023170"/>
    </source>
</evidence>
<feature type="transmembrane region" description="Helical" evidence="15">
    <location>
        <begin position="62"/>
        <end position="81"/>
    </location>
</feature>
<dbReference type="GO" id="GO:0004930">
    <property type="term" value="F:G protein-coupled receptor activity"/>
    <property type="evidence" value="ECO:0007669"/>
    <property type="project" value="UniProtKB-KW"/>
</dbReference>
<evidence type="ECO:0000256" key="12">
    <source>
        <dbReference type="ARBA" id="ARBA00023224"/>
    </source>
</evidence>
<evidence type="ECO:0000313" key="17">
    <source>
        <dbReference type="Proteomes" id="UP000186698"/>
    </source>
</evidence>
<keyword evidence="2" id="KW-1003">Cell membrane</keyword>
<dbReference type="PANTHER" id="PTHR24242:SF382">
    <property type="entry name" value="OLFACTORY RECEPTOR"/>
    <property type="match status" value="1"/>
</dbReference>
<dbReference type="PRINTS" id="PR00245">
    <property type="entry name" value="OLFACTORYR"/>
</dbReference>
<keyword evidence="17" id="KW-1185">Reference proteome</keyword>
<organism evidence="17 18">
    <name type="scientific">Xenopus laevis</name>
    <name type="common">African clawed frog</name>
    <dbReference type="NCBI Taxonomy" id="8355"/>
    <lineage>
        <taxon>Eukaryota</taxon>
        <taxon>Metazoa</taxon>
        <taxon>Chordata</taxon>
        <taxon>Craniata</taxon>
        <taxon>Vertebrata</taxon>
        <taxon>Euteleostomi</taxon>
        <taxon>Amphibia</taxon>
        <taxon>Batrachia</taxon>
        <taxon>Anura</taxon>
        <taxon>Pipoidea</taxon>
        <taxon>Pipidae</taxon>
        <taxon>Xenopodinae</taxon>
        <taxon>Xenopus</taxon>
        <taxon>Xenopus</taxon>
    </lineage>
</organism>
<evidence type="ECO:0000256" key="11">
    <source>
        <dbReference type="ARBA" id="ARBA00023180"/>
    </source>
</evidence>
<dbReference type="PROSITE" id="PS50262">
    <property type="entry name" value="G_PROTEIN_RECEP_F1_2"/>
    <property type="match status" value="1"/>
</dbReference>
<comment type="subcellular location">
    <subcellularLocation>
        <location evidence="1">Cell membrane</location>
        <topology evidence="1">Multi-pass membrane protein</topology>
    </subcellularLocation>
</comment>
<keyword evidence="4 13" id="KW-0812">Transmembrane</keyword>
<feature type="region of interest" description="Disordered" evidence="14">
    <location>
        <begin position="345"/>
        <end position="430"/>
    </location>
</feature>
<proteinExistence type="inferred from homology"/>
<dbReference type="KEGG" id="xla:108705005"/>